<feature type="region of interest" description="Disordered" evidence="1">
    <location>
        <begin position="1"/>
        <end position="23"/>
    </location>
</feature>
<evidence type="ECO:0000256" key="1">
    <source>
        <dbReference type="SAM" id="MobiDB-lite"/>
    </source>
</evidence>
<dbReference type="KEGG" id="nss:113432392"/>
<name>A0A6J1WCX3_9SAUR</name>
<organism evidence="2 3">
    <name type="scientific">Notechis scutatus</name>
    <name type="common">mainland tiger snake</name>
    <dbReference type="NCBI Taxonomy" id="8663"/>
    <lineage>
        <taxon>Eukaryota</taxon>
        <taxon>Metazoa</taxon>
        <taxon>Chordata</taxon>
        <taxon>Craniata</taxon>
        <taxon>Vertebrata</taxon>
        <taxon>Euteleostomi</taxon>
        <taxon>Lepidosauria</taxon>
        <taxon>Squamata</taxon>
        <taxon>Bifurcata</taxon>
        <taxon>Unidentata</taxon>
        <taxon>Episquamata</taxon>
        <taxon>Toxicofera</taxon>
        <taxon>Serpentes</taxon>
        <taxon>Colubroidea</taxon>
        <taxon>Elapidae</taxon>
        <taxon>Hydrophiinae</taxon>
        <taxon>Notechis</taxon>
    </lineage>
</organism>
<feature type="region of interest" description="Disordered" evidence="1">
    <location>
        <begin position="83"/>
        <end position="106"/>
    </location>
</feature>
<dbReference type="AlphaFoldDB" id="A0A6J1WCX3"/>
<feature type="non-terminal residue" evidence="3">
    <location>
        <position position="106"/>
    </location>
</feature>
<proteinExistence type="predicted"/>
<evidence type="ECO:0000313" key="3">
    <source>
        <dbReference type="RefSeq" id="XP_026550329.1"/>
    </source>
</evidence>
<keyword evidence="2" id="KW-1185">Reference proteome</keyword>
<gene>
    <name evidence="3" type="primary">LOC113432392</name>
</gene>
<dbReference type="Proteomes" id="UP000504612">
    <property type="component" value="Unplaced"/>
</dbReference>
<accession>A0A6J1WCX3</accession>
<protein>
    <submittedName>
        <fullName evidence="3">Integrator complex subunit 3-like</fullName>
    </submittedName>
</protein>
<dbReference type="RefSeq" id="XP_026550329.1">
    <property type="nucleotide sequence ID" value="XM_026694544.1"/>
</dbReference>
<reference evidence="3" key="1">
    <citation type="submission" date="2025-08" db="UniProtKB">
        <authorList>
            <consortium name="RefSeq"/>
        </authorList>
    </citation>
    <scope>IDENTIFICATION</scope>
</reference>
<dbReference type="GeneID" id="113432392"/>
<evidence type="ECO:0000313" key="2">
    <source>
        <dbReference type="Proteomes" id="UP000504612"/>
    </source>
</evidence>
<sequence>MGQRSTHPPPLLSPSSPHRHLAPLFDNPKLDRELRAMLREKFPEFCTSPSPPVEVKVEEPTAAEMDNHMSDRDDGCYDHAEATFSDDEEDVNSKGGVDRGGLVFPS</sequence>